<dbReference type="Proteomes" id="UP001079430">
    <property type="component" value="Unassembled WGS sequence"/>
</dbReference>
<evidence type="ECO:0000313" key="2">
    <source>
        <dbReference type="Proteomes" id="UP001079430"/>
    </source>
</evidence>
<keyword evidence="2" id="KW-1185">Reference proteome</keyword>
<accession>A0ABT4K9P3</accession>
<organism evidence="1 2">
    <name type="scientific">Sinorhizobium psoraleae</name>
    <dbReference type="NCBI Taxonomy" id="520838"/>
    <lineage>
        <taxon>Bacteria</taxon>
        <taxon>Pseudomonadati</taxon>
        <taxon>Pseudomonadota</taxon>
        <taxon>Alphaproteobacteria</taxon>
        <taxon>Hyphomicrobiales</taxon>
        <taxon>Rhizobiaceae</taxon>
        <taxon>Sinorhizobium/Ensifer group</taxon>
        <taxon>Sinorhizobium</taxon>
    </lineage>
</organism>
<sequence length="40" mass="4351">MIDDRVKRIHDGLRRLKVGVGDPHRQGIGGCFPGDSSFSA</sequence>
<dbReference type="EMBL" id="JAPVOI010000002">
    <property type="protein sequence ID" value="MCZ4088616.1"/>
    <property type="molecule type" value="Genomic_DNA"/>
</dbReference>
<evidence type="ECO:0000313" key="1">
    <source>
        <dbReference type="EMBL" id="MCZ4088616.1"/>
    </source>
</evidence>
<gene>
    <name evidence="1" type="ORF">O3W52_00260</name>
</gene>
<proteinExistence type="predicted"/>
<comment type="caution">
    <text evidence="1">The sequence shown here is derived from an EMBL/GenBank/DDBJ whole genome shotgun (WGS) entry which is preliminary data.</text>
</comment>
<reference evidence="1" key="1">
    <citation type="submission" date="2022-10" db="EMBL/GenBank/DDBJ databases">
        <title>Whole genome sequencing of three plant growth promoting bacteria isolated from Vachellia tortilis subsp. raddiana in Morocco.</title>
        <authorList>
            <person name="Hnini M."/>
            <person name="Zouagui R."/>
            <person name="Zouagui H."/>
            <person name="Chemao Elfihri M.-W."/>
            <person name="Ibrahimi A."/>
            <person name="Sbabou L."/>
            <person name="Aurag J."/>
        </authorList>
    </citation>
    <scope>NUCLEOTIDE SEQUENCE</scope>
    <source>
        <strain evidence="1">LMR678</strain>
    </source>
</reference>
<name>A0ABT4K9P3_9HYPH</name>
<dbReference type="RefSeq" id="WP_269274548.1">
    <property type="nucleotide sequence ID" value="NZ_JAPVOI010000002.1"/>
</dbReference>
<protein>
    <submittedName>
        <fullName evidence="1">Uncharacterized protein</fullName>
    </submittedName>
</protein>